<keyword evidence="5" id="KW-1185">Reference proteome</keyword>
<reference evidence="2 5" key="1">
    <citation type="journal article" date="2011" name="Nature">
        <title>The Medicago genome provides insight into the evolution of rhizobial symbioses.</title>
        <authorList>
            <person name="Young N.D."/>
            <person name="Debelle F."/>
            <person name="Oldroyd G.E."/>
            <person name="Geurts R."/>
            <person name="Cannon S.B."/>
            <person name="Udvardi M.K."/>
            <person name="Benedito V.A."/>
            <person name="Mayer K.F."/>
            <person name="Gouzy J."/>
            <person name="Schoof H."/>
            <person name="Van de Peer Y."/>
            <person name="Proost S."/>
            <person name="Cook D.R."/>
            <person name="Meyers B.C."/>
            <person name="Spannagl M."/>
            <person name="Cheung F."/>
            <person name="De Mita S."/>
            <person name="Krishnakumar V."/>
            <person name="Gundlach H."/>
            <person name="Zhou S."/>
            <person name="Mudge J."/>
            <person name="Bharti A.K."/>
            <person name="Murray J.D."/>
            <person name="Naoumkina M.A."/>
            <person name="Rosen B."/>
            <person name="Silverstein K.A."/>
            <person name="Tang H."/>
            <person name="Rombauts S."/>
            <person name="Zhao P.X."/>
            <person name="Zhou P."/>
            <person name="Barbe V."/>
            <person name="Bardou P."/>
            <person name="Bechner M."/>
            <person name="Bellec A."/>
            <person name="Berger A."/>
            <person name="Berges H."/>
            <person name="Bidwell S."/>
            <person name="Bisseling T."/>
            <person name="Choisne N."/>
            <person name="Couloux A."/>
            <person name="Denny R."/>
            <person name="Deshpande S."/>
            <person name="Dai X."/>
            <person name="Doyle J.J."/>
            <person name="Dudez A.M."/>
            <person name="Farmer A.D."/>
            <person name="Fouteau S."/>
            <person name="Franken C."/>
            <person name="Gibelin C."/>
            <person name="Gish J."/>
            <person name="Goldstein S."/>
            <person name="Gonzalez A.J."/>
            <person name="Green P.J."/>
            <person name="Hallab A."/>
            <person name="Hartog M."/>
            <person name="Hua A."/>
            <person name="Humphray S.J."/>
            <person name="Jeong D.H."/>
            <person name="Jing Y."/>
            <person name="Jocker A."/>
            <person name="Kenton S.M."/>
            <person name="Kim D.J."/>
            <person name="Klee K."/>
            <person name="Lai H."/>
            <person name="Lang C."/>
            <person name="Lin S."/>
            <person name="Macmil S.L."/>
            <person name="Magdelenat G."/>
            <person name="Matthews L."/>
            <person name="McCorrison J."/>
            <person name="Monaghan E.L."/>
            <person name="Mun J.H."/>
            <person name="Najar F.Z."/>
            <person name="Nicholson C."/>
            <person name="Noirot C."/>
            <person name="O'Bleness M."/>
            <person name="Paule C.R."/>
            <person name="Poulain J."/>
            <person name="Prion F."/>
            <person name="Qin B."/>
            <person name="Qu C."/>
            <person name="Retzel E.F."/>
            <person name="Riddle C."/>
            <person name="Sallet E."/>
            <person name="Samain S."/>
            <person name="Samson N."/>
            <person name="Sanders I."/>
            <person name="Saurat O."/>
            <person name="Scarpelli C."/>
            <person name="Schiex T."/>
            <person name="Segurens B."/>
            <person name="Severin A.J."/>
            <person name="Sherrier D.J."/>
            <person name="Shi R."/>
            <person name="Sims S."/>
            <person name="Singer S.R."/>
            <person name="Sinharoy S."/>
            <person name="Sterck L."/>
            <person name="Viollet A."/>
            <person name="Wang B.B."/>
            <person name="Wang K."/>
            <person name="Wang M."/>
            <person name="Wang X."/>
            <person name="Warfsmann J."/>
            <person name="Weissenbach J."/>
            <person name="White D.D."/>
            <person name="White J.D."/>
            <person name="Wiley G.B."/>
            <person name="Wincker P."/>
            <person name="Xing Y."/>
            <person name="Yang L."/>
            <person name="Yao Z."/>
            <person name="Ying F."/>
            <person name="Zhai J."/>
            <person name="Zhou L."/>
            <person name="Zuber A."/>
            <person name="Denarie J."/>
            <person name="Dixon R.A."/>
            <person name="May G.D."/>
            <person name="Schwartz D.C."/>
            <person name="Rogers J."/>
            <person name="Quetier F."/>
            <person name="Town C.D."/>
            <person name="Roe B.A."/>
        </authorList>
    </citation>
    <scope>NUCLEOTIDE SEQUENCE [LARGE SCALE GENOMIC DNA]</scope>
    <source>
        <strain evidence="2">A17</strain>
        <strain evidence="4 5">cv. Jemalong A17</strain>
    </source>
</reference>
<dbReference type="AlphaFoldDB" id="G7IA55"/>
<sequence>MCGCVVVFTTQYCIRFLKKVANSRDGNNKALGLKLNIFKNFYVLLVLYLVFIRSLDFVLNHITKYRFRWVSSLTYEMLNIIFYLVVFYTFVPNDEKNPYFILEEEAEQSVAGTELEERSFERLKKSGISSAMQALDFHLARTCFIQILLQLGLLSFEYISKT</sequence>
<dbReference type="InterPro" id="IPR009637">
    <property type="entry name" value="GPR107/GPR108-like"/>
</dbReference>
<reference evidence="6" key="4">
    <citation type="journal article" date="2018" name="Nat. Plants">
        <title>Whole-genome landscape of Medicago truncatula symbiotic genes.</title>
        <authorList>
            <person name="Pecrix Y."/>
            <person name="Staton S.E."/>
            <person name="Sallet E."/>
            <person name="Lelandais-Briere C."/>
            <person name="Moreau S."/>
            <person name="Carrere S."/>
            <person name="Blein T."/>
            <person name="Jardinaud M.F."/>
            <person name="Latrasse D."/>
            <person name="Zouine M."/>
            <person name="Zahm M."/>
            <person name="Kreplak J."/>
            <person name="Mayjonade B."/>
            <person name="Satge C."/>
            <person name="Perez M."/>
            <person name="Cauet S."/>
            <person name="Marande W."/>
            <person name="Chantry-Darmon C."/>
            <person name="Lopez-Roques C."/>
            <person name="Bouchez O."/>
            <person name="Berard A."/>
            <person name="Debelle F."/>
            <person name="Munos S."/>
            <person name="Bendahmane A."/>
            <person name="Berges H."/>
            <person name="Niebel A."/>
            <person name="Buitink J."/>
            <person name="Frugier F."/>
            <person name="Benhamed M."/>
            <person name="Crespi M."/>
            <person name="Gouzy J."/>
            <person name="Gamas P."/>
        </authorList>
    </citation>
    <scope>NUCLEOTIDE SEQUENCE [LARGE SCALE GENOMIC DNA]</scope>
    <source>
        <strain evidence="6">cv. Jemalong A17</strain>
    </source>
</reference>
<accession>G7IA55</accession>
<dbReference type="PaxDb" id="3880-AES60672"/>
<evidence type="ECO:0000313" key="3">
    <source>
        <dbReference type="EMBL" id="RHN79661.1"/>
    </source>
</evidence>
<dbReference type="PANTHER" id="PTHR21229">
    <property type="entry name" value="LUNG SEVEN TRANSMEMBRANE RECEPTOR"/>
    <property type="match status" value="1"/>
</dbReference>
<dbReference type="eggNOG" id="KOG2569">
    <property type="taxonomic scope" value="Eukaryota"/>
</dbReference>
<evidence type="ECO:0000313" key="6">
    <source>
        <dbReference type="Proteomes" id="UP000265566"/>
    </source>
</evidence>
<dbReference type="OMA" id="ASXIGET"/>
<keyword evidence="2" id="KW-0675">Receptor</keyword>
<feature type="transmembrane region" description="Helical" evidence="1">
    <location>
        <begin position="73"/>
        <end position="91"/>
    </location>
</feature>
<keyword evidence="1" id="KW-0472">Membrane</keyword>
<dbReference type="EMBL" id="CM001217">
    <property type="protein sequence ID" value="AES60672.1"/>
    <property type="molecule type" value="Genomic_DNA"/>
</dbReference>
<keyword evidence="1 2" id="KW-0812">Transmembrane</keyword>
<dbReference type="EnsemblPlants" id="AES60672">
    <property type="protein sequence ID" value="AES60672"/>
    <property type="gene ID" value="MTR_1g061930"/>
</dbReference>
<keyword evidence="1" id="KW-1133">Transmembrane helix</keyword>
<evidence type="ECO:0000256" key="1">
    <source>
        <dbReference type="SAM" id="Phobius"/>
    </source>
</evidence>
<gene>
    <name evidence="2" type="ordered locus">MTR_1g061930</name>
    <name evidence="3" type="ORF">MtrunA17_Chr1g0179741</name>
</gene>
<dbReference type="HOGENOM" id="CLU_1637893_0_0_1"/>
<reference evidence="4" key="3">
    <citation type="submission" date="2015-04" db="UniProtKB">
        <authorList>
            <consortium name="EnsemblPlants"/>
        </authorList>
    </citation>
    <scope>IDENTIFICATION</scope>
    <source>
        <strain evidence="4">cv. Jemalong A17</strain>
    </source>
</reference>
<proteinExistence type="predicted"/>
<protein>
    <submittedName>
        <fullName evidence="2">Lung seven transmembrane receptor, putative</fullName>
    </submittedName>
    <submittedName>
        <fullName evidence="3">Putative Lung seven transmembrane receptor</fullName>
    </submittedName>
</protein>
<organism evidence="2 5">
    <name type="scientific">Medicago truncatula</name>
    <name type="common">Barrel medic</name>
    <name type="synonym">Medicago tribuloides</name>
    <dbReference type="NCBI Taxonomy" id="3880"/>
    <lineage>
        <taxon>Eukaryota</taxon>
        <taxon>Viridiplantae</taxon>
        <taxon>Streptophyta</taxon>
        <taxon>Embryophyta</taxon>
        <taxon>Tracheophyta</taxon>
        <taxon>Spermatophyta</taxon>
        <taxon>Magnoliopsida</taxon>
        <taxon>eudicotyledons</taxon>
        <taxon>Gunneridae</taxon>
        <taxon>Pentapetalae</taxon>
        <taxon>rosids</taxon>
        <taxon>fabids</taxon>
        <taxon>Fabales</taxon>
        <taxon>Fabaceae</taxon>
        <taxon>Papilionoideae</taxon>
        <taxon>50 kb inversion clade</taxon>
        <taxon>NPAAA clade</taxon>
        <taxon>Hologalegina</taxon>
        <taxon>IRL clade</taxon>
        <taxon>Trifolieae</taxon>
        <taxon>Medicago</taxon>
    </lineage>
</organism>
<reference evidence="3" key="5">
    <citation type="journal article" date="2018" name="Nat. Plants">
        <title>Whole-genome landscape of Medicago truncatula symbiotic genes.</title>
        <authorList>
            <person name="Pecrix Y."/>
            <person name="Gamas P."/>
            <person name="Carrere S."/>
        </authorList>
    </citation>
    <scope>NUCLEOTIDE SEQUENCE</scope>
    <source>
        <tissue evidence="3">Leaves</tissue>
    </source>
</reference>
<evidence type="ECO:0000313" key="5">
    <source>
        <dbReference type="Proteomes" id="UP000002051"/>
    </source>
</evidence>
<dbReference type="GO" id="GO:0016020">
    <property type="term" value="C:membrane"/>
    <property type="evidence" value="ECO:0007669"/>
    <property type="project" value="InterPro"/>
</dbReference>
<name>G7IA55_MEDTR</name>
<dbReference type="Gramene" id="rna3480">
    <property type="protein sequence ID" value="RHN79661.1"/>
    <property type="gene ID" value="gene3480"/>
</dbReference>
<evidence type="ECO:0000313" key="2">
    <source>
        <dbReference type="EMBL" id="AES60672.1"/>
    </source>
</evidence>
<reference evidence="2 5" key="2">
    <citation type="journal article" date="2014" name="BMC Genomics">
        <title>An improved genome release (version Mt4.0) for the model legume Medicago truncatula.</title>
        <authorList>
            <person name="Tang H."/>
            <person name="Krishnakumar V."/>
            <person name="Bidwell S."/>
            <person name="Rosen B."/>
            <person name="Chan A."/>
            <person name="Zhou S."/>
            <person name="Gentzbittel L."/>
            <person name="Childs K.L."/>
            <person name="Yandell M."/>
            <person name="Gundlach H."/>
            <person name="Mayer K.F."/>
            <person name="Schwartz D.C."/>
            <person name="Town C.D."/>
        </authorList>
    </citation>
    <scope>GENOME REANNOTATION</scope>
    <source>
        <strain evidence="4 5">cv. Jemalong A17</strain>
    </source>
</reference>
<dbReference type="EMBL" id="PSQE01000001">
    <property type="protein sequence ID" value="RHN79661.1"/>
    <property type="molecule type" value="Genomic_DNA"/>
</dbReference>
<dbReference type="Proteomes" id="UP000265566">
    <property type="component" value="Chromosome 1"/>
</dbReference>
<evidence type="ECO:0000313" key="4">
    <source>
        <dbReference type="EnsemblPlants" id="AES60672"/>
    </source>
</evidence>
<dbReference type="PANTHER" id="PTHR21229:SF2">
    <property type="entry name" value="RE59932P"/>
    <property type="match status" value="1"/>
</dbReference>
<dbReference type="Proteomes" id="UP000002051">
    <property type="component" value="Unassembled WGS sequence"/>
</dbReference>
<feature type="transmembrane region" description="Helical" evidence="1">
    <location>
        <begin position="139"/>
        <end position="159"/>
    </location>
</feature>
<feature type="transmembrane region" description="Helical" evidence="1">
    <location>
        <begin position="41"/>
        <end position="61"/>
    </location>
</feature>